<evidence type="ECO:0000313" key="2">
    <source>
        <dbReference type="Proteomes" id="UP001459277"/>
    </source>
</evidence>
<proteinExistence type="predicted"/>
<sequence length="142" mass="16532">MKIDSEYEYEFEIAFCARVIDQFPEWYAMKVTEPYFRSSSSAKYKYGKNKEVRSIVRKEELLVPILVSKFNYRRRLPVAVLGSHMYCLGPVEPSSSSKSNQVWTLDLTSTSSSNCWKPAPHTNFTNRILPYYLDFLASQMNS</sequence>
<comment type="caution">
    <text evidence="1">The sequence shown here is derived from an EMBL/GenBank/DDBJ whole genome shotgun (WGS) entry which is preliminary data.</text>
</comment>
<protein>
    <submittedName>
        <fullName evidence="1">Uncharacterized protein</fullName>
    </submittedName>
</protein>
<dbReference type="Proteomes" id="UP001459277">
    <property type="component" value="Unassembled WGS sequence"/>
</dbReference>
<organism evidence="1 2">
    <name type="scientific">Lithocarpus litseifolius</name>
    <dbReference type="NCBI Taxonomy" id="425828"/>
    <lineage>
        <taxon>Eukaryota</taxon>
        <taxon>Viridiplantae</taxon>
        <taxon>Streptophyta</taxon>
        <taxon>Embryophyta</taxon>
        <taxon>Tracheophyta</taxon>
        <taxon>Spermatophyta</taxon>
        <taxon>Magnoliopsida</taxon>
        <taxon>eudicotyledons</taxon>
        <taxon>Gunneridae</taxon>
        <taxon>Pentapetalae</taxon>
        <taxon>rosids</taxon>
        <taxon>fabids</taxon>
        <taxon>Fagales</taxon>
        <taxon>Fagaceae</taxon>
        <taxon>Lithocarpus</taxon>
    </lineage>
</organism>
<keyword evidence="2" id="KW-1185">Reference proteome</keyword>
<name>A0AAW2CPC1_9ROSI</name>
<accession>A0AAW2CPC1</accession>
<gene>
    <name evidence="1" type="ORF">SO802_019650</name>
</gene>
<dbReference type="AlphaFoldDB" id="A0AAW2CPC1"/>
<reference evidence="1 2" key="1">
    <citation type="submission" date="2024-01" db="EMBL/GenBank/DDBJ databases">
        <title>A telomere-to-telomere, gap-free genome of sweet tea (Lithocarpus litseifolius).</title>
        <authorList>
            <person name="Zhou J."/>
        </authorList>
    </citation>
    <scope>NUCLEOTIDE SEQUENCE [LARGE SCALE GENOMIC DNA]</scope>
    <source>
        <strain evidence="1">Zhou-2022a</strain>
        <tissue evidence="1">Leaf</tissue>
    </source>
</reference>
<evidence type="ECO:0000313" key="1">
    <source>
        <dbReference type="EMBL" id="KAL0000048.1"/>
    </source>
</evidence>
<dbReference type="EMBL" id="JAZDWU010000006">
    <property type="protein sequence ID" value="KAL0000048.1"/>
    <property type="molecule type" value="Genomic_DNA"/>
</dbReference>